<organism evidence="2 3">
    <name type="scientific">Tetrapyrgos nigripes</name>
    <dbReference type="NCBI Taxonomy" id="182062"/>
    <lineage>
        <taxon>Eukaryota</taxon>
        <taxon>Fungi</taxon>
        <taxon>Dikarya</taxon>
        <taxon>Basidiomycota</taxon>
        <taxon>Agaricomycotina</taxon>
        <taxon>Agaricomycetes</taxon>
        <taxon>Agaricomycetidae</taxon>
        <taxon>Agaricales</taxon>
        <taxon>Marasmiineae</taxon>
        <taxon>Marasmiaceae</taxon>
        <taxon>Tetrapyrgos</taxon>
    </lineage>
</organism>
<gene>
    <name evidence="2" type="ORF">D9758_017818</name>
</gene>
<dbReference type="AlphaFoldDB" id="A0A8H5FG13"/>
<protein>
    <submittedName>
        <fullName evidence="2">Uncharacterized protein</fullName>
    </submittedName>
</protein>
<reference evidence="2 3" key="1">
    <citation type="journal article" date="2020" name="ISME J.">
        <title>Uncovering the hidden diversity of litter-decomposition mechanisms in mushroom-forming fungi.</title>
        <authorList>
            <person name="Floudas D."/>
            <person name="Bentzer J."/>
            <person name="Ahren D."/>
            <person name="Johansson T."/>
            <person name="Persson P."/>
            <person name="Tunlid A."/>
        </authorList>
    </citation>
    <scope>NUCLEOTIDE SEQUENCE [LARGE SCALE GENOMIC DNA]</scope>
    <source>
        <strain evidence="2 3">CBS 291.85</strain>
    </source>
</reference>
<dbReference type="Proteomes" id="UP000559256">
    <property type="component" value="Unassembled WGS sequence"/>
</dbReference>
<evidence type="ECO:0000313" key="3">
    <source>
        <dbReference type="Proteomes" id="UP000559256"/>
    </source>
</evidence>
<dbReference type="EMBL" id="JAACJM010000242">
    <property type="protein sequence ID" value="KAF5335444.1"/>
    <property type="molecule type" value="Genomic_DNA"/>
</dbReference>
<sequence>MAVAAADPSCPFYSSPQYSPYAYPASTYPDTVWSFVPFPYPTTYVPQQTHHSNNIEHTYGSPCDSYLQATDSHTHRPLFSIPPSSFHRNSSLEMEISPMSPQGARLLRKRLACEAKLQNLEAKYEKEREKAAKERERAATAESREKVLDYQLRMLQYQAQLGSERVVELERELGCLKEEICGLKRQLQDSQRAMVYWYAVLLSEYFPLLNCLSVFKNPTLFPKTVWCVWLRHRVCASSPVISSVWLLIPKWKNRCDSRASELSVAAQDPLPFGTSRDLFMRAFHNRFNLEEWSRTARVMSPTLGRIQYQPGCYTASVHSCLSITGPSSENGAELLELCLRRWDASRIDPPFSQKSPSYVVDAVTRPKPDRVCTQTPLDHDPQQIQPLGTDEICPSSALTAPTCAFHLAVLQRYGHNSSIF</sequence>
<proteinExistence type="predicted"/>
<keyword evidence="3" id="KW-1185">Reference proteome</keyword>
<keyword evidence="1" id="KW-0175">Coiled coil</keyword>
<evidence type="ECO:0000313" key="2">
    <source>
        <dbReference type="EMBL" id="KAF5335444.1"/>
    </source>
</evidence>
<dbReference type="CDD" id="cd14686">
    <property type="entry name" value="bZIP"/>
    <property type="match status" value="1"/>
</dbReference>
<feature type="coiled-coil region" evidence="1">
    <location>
        <begin position="110"/>
        <end position="179"/>
    </location>
</feature>
<name>A0A8H5FG13_9AGAR</name>
<comment type="caution">
    <text evidence="2">The sequence shown here is derived from an EMBL/GenBank/DDBJ whole genome shotgun (WGS) entry which is preliminary data.</text>
</comment>
<accession>A0A8H5FG13</accession>
<evidence type="ECO:0000256" key="1">
    <source>
        <dbReference type="SAM" id="Coils"/>
    </source>
</evidence>